<name>A0A3B1CY35_9ZZZZ</name>
<dbReference type="AlphaFoldDB" id="A0A3B1CY35"/>
<accession>A0A3B1CY35</accession>
<dbReference type="Pfam" id="PF13279">
    <property type="entry name" value="4HBT_2"/>
    <property type="match status" value="1"/>
</dbReference>
<proteinExistence type="predicted"/>
<dbReference type="Gene3D" id="3.10.129.10">
    <property type="entry name" value="Hotdog Thioesterase"/>
    <property type="match status" value="1"/>
</dbReference>
<sequence>MLSTIYFRVNKNSQKGDNYECKNAYYYVKSFEKLIITRGIMFQTKRTIEFSMCDTAGILFFSRVFELFHSAYEEFIQSGDLEIDYFKFEKYAVPVLKIEADFKAPIKLHETLNIVIKVTQIKNSTFELTTNLIDENETIRATVKSVHIFVHIHDFSKANIPNDILQILITHQD</sequence>
<dbReference type="CDD" id="cd00586">
    <property type="entry name" value="4HBT"/>
    <property type="match status" value="1"/>
</dbReference>
<evidence type="ECO:0008006" key="2">
    <source>
        <dbReference type="Google" id="ProtNLM"/>
    </source>
</evidence>
<evidence type="ECO:0000313" key="1">
    <source>
        <dbReference type="EMBL" id="VAX28808.1"/>
    </source>
</evidence>
<dbReference type="SUPFAM" id="SSF54637">
    <property type="entry name" value="Thioesterase/thiol ester dehydrase-isomerase"/>
    <property type="match status" value="1"/>
</dbReference>
<dbReference type="InterPro" id="IPR029069">
    <property type="entry name" value="HotDog_dom_sf"/>
</dbReference>
<organism evidence="1">
    <name type="scientific">hydrothermal vent metagenome</name>
    <dbReference type="NCBI Taxonomy" id="652676"/>
    <lineage>
        <taxon>unclassified sequences</taxon>
        <taxon>metagenomes</taxon>
        <taxon>ecological metagenomes</taxon>
    </lineage>
</organism>
<gene>
    <name evidence="1" type="ORF">MNBD_IGNAVI01-2934</name>
</gene>
<dbReference type="EMBL" id="UOGD01000429">
    <property type="protein sequence ID" value="VAX28808.1"/>
    <property type="molecule type" value="Genomic_DNA"/>
</dbReference>
<protein>
    <recommendedName>
        <fullName evidence="2">Thioesterase domain-containing protein</fullName>
    </recommendedName>
</protein>
<reference evidence="1" key="1">
    <citation type="submission" date="2018-06" db="EMBL/GenBank/DDBJ databases">
        <authorList>
            <person name="Zhirakovskaya E."/>
        </authorList>
    </citation>
    <scope>NUCLEOTIDE SEQUENCE</scope>
</reference>